<evidence type="ECO:0000313" key="1">
    <source>
        <dbReference type="EMBL" id="XDJ14625.1"/>
    </source>
</evidence>
<reference evidence="1" key="1">
    <citation type="submission" date="2024-07" db="EMBL/GenBank/DDBJ databases">
        <authorList>
            <person name="Bringhurst R.M."/>
            <person name="Homer T.E."/>
        </authorList>
    </citation>
    <scope>NUCLEOTIDE SEQUENCE</scope>
</reference>
<organism evidence="1">
    <name type="scientific">Pseudomonas phage RVTF4</name>
    <dbReference type="NCBI Taxonomy" id="3236931"/>
    <lineage>
        <taxon>Viruses</taxon>
    </lineage>
</organism>
<accession>A0AB39CCS6</accession>
<protein>
    <submittedName>
        <fullName evidence="1">Integrase</fullName>
    </submittedName>
</protein>
<proteinExistence type="predicted"/>
<dbReference type="EMBL" id="PQ015378">
    <property type="protein sequence ID" value="XDJ14625.1"/>
    <property type="molecule type" value="Genomic_DNA"/>
</dbReference>
<name>A0AB39CCS6_9VIRU</name>
<sequence>MTIKRECSGQSRLVNGITKMFYNDFSDVSDVISNYRGNAANDLDGAHVIHADYTYEDYSGSSYVLYYKDGKYFEVHGSHCSCYGLEDQWEPEEVTITQLMEMVDRGSVDTEALLNLHRFMQLKGRS</sequence>